<dbReference type="GO" id="GO:0019005">
    <property type="term" value="C:SCF ubiquitin ligase complex"/>
    <property type="evidence" value="ECO:0007669"/>
    <property type="project" value="UniProtKB-ARBA"/>
</dbReference>
<evidence type="ECO:0000256" key="11">
    <source>
        <dbReference type="ARBA" id="ARBA00023242"/>
    </source>
</evidence>
<name>A0AAD8GI96_ACIOX</name>
<evidence type="ECO:0000256" key="3">
    <source>
        <dbReference type="ARBA" id="ARBA00004906"/>
    </source>
</evidence>
<keyword evidence="9" id="KW-0832">Ubl conjugation</keyword>
<evidence type="ECO:0000256" key="5">
    <source>
        <dbReference type="ARBA" id="ARBA00022553"/>
    </source>
</evidence>
<keyword evidence="19" id="KW-1185">Reference proteome</keyword>
<dbReference type="InterPro" id="IPR001810">
    <property type="entry name" value="F-box_dom"/>
</dbReference>
<dbReference type="GO" id="GO:0070534">
    <property type="term" value="P:protein K63-linked ubiquitination"/>
    <property type="evidence" value="ECO:0007669"/>
    <property type="project" value="UniProtKB-ARBA"/>
</dbReference>
<keyword evidence="4" id="KW-0963">Cytoplasm</keyword>
<evidence type="ECO:0000256" key="14">
    <source>
        <dbReference type="ARBA" id="ARBA00077776"/>
    </source>
</evidence>
<reference evidence="18" key="1">
    <citation type="submission" date="2022-02" db="EMBL/GenBank/DDBJ databases">
        <title>Atlantic sturgeon de novo genome assembly.</title>
        <authorList>
            <person name="Stock M."/>
            <person name="Klopp C."/>
            <person name="Guiguen Y."/>
            <person name="Cabau C."/>
            <person name="Parinello H."/>
            <person name="Santidrian Yebra-Pimentel E."/>
            <person name="Kuhl H."/>
            <person name="Dirks R.P."/>
            <person name="Guessner J."/>
            <person name="Wuertz S."/>
            <person name="Du K."/>
            <person name="Schartl M."/>
        </authorList>
    </citation>
    <scope>NUCLEOTIDE SEQUENCE</scope>
    <source>
        <strain evidence="18">STURGEONOMICS-FGT-2020</strain>
        <tissue evidence="18">Whole blood</tissue>
    </source>
</reference>
<evidence type="ECO:0000256" key="10">
    <source>
        <dbReference type="ARBA" id="ARBA00022990"/>
    </source>
</evidence>
<evidence type="ECO:0000256" key="2">
    <source>
        <dbReference type="ARBA" id="ARBA00004496"/>
    </source>
</evidence>
<dbReference type="GO" id="GO:0000086">
    <property type="term" value="P:G2/M transition of mitotic cell cycle"/>
    <property type="evidence" value="ECO:0007669"/>
    <property type="project" value="TreeGrafter"/>
</dbReference>
<keyword evidence="18" id="KW-0808">Transferase</keyword>
<feature type="domain" description="F-box" evidence="17">
    <location>
        <begin position="87"/>
        <end position="133"/>
    </location>
</feature>
<comment type="function">
    <text evidence="12">Substrate recognition component of a SCF (SKP1-CUL1-F-box protein) E3 ubiquitin-protein ligase complex which mediates the ubiquitination and subsequent proteasomal degradation of target proteins involved in cell cycle progression, signal transduction and transcription. Specifically recognizes phosphorylated CDKN1B/p27kip and is involved in regulation of G1/S transition. Degradation of CDKN1B/p27kip also requires CKS1. Recognizes target proteins ORC1, CDT1, RBL2, KMT2A/MLL1, CDK9, RAG2, NBN, FOXO1, UBP43, YTHDF2, and probably MYC, TOB1 and TAL1. Degradation of TAL1 also requires STUB1. Recognizes CDKN1A in association with CCNE1 or CCNE2 and CDK2. Promotes ubiquitination and destruction of CDH1 in a CK1-dependent manner, thereby regulating cell migration. Following phosphorylation in response to DNA damage, mediates 'Lys-63'-linked ubiquitination of NBN, promoting ATM recruitment to DNA damage sites and DNA repair via homologous recombination.</text>
</comment>
<feature type="region of interest" description="Disordered" evidence="16">
    <location>
        <begin position="1"/>
        <end position="20"/>
    </location>
</feature>
<keyword evidence="6" id="KW-0433">Leucine-rich repeat</keyword>
<dbReference type="CDD" id="cd22114">
    <property type="entry name" value="F-box_FBXL1"/>
    <property type="match status" value="1"/>
</dbReference>
<evidence type="ECO:0000256" key="1">
    <source>
        <dbReference type="ARBA" id="ARBA00004123"/>
    </source>
</evidence>
<keyword evidence="11" id="KW-0539">Nucleus</keyword>
<evidence type="ECO:0000256" key="4">
    <source>
        <dbReference type="ARBA" id="ARBA00022490"/>
    </source>
</evidence>
<comment type="caution">
    <text evidence="18">The sequence shown here is derived from an EMBL/GenBank/DDBJ whole genome shotgun (WGS) entry which is preliminary data.</text>
</comment>
<dbReference type="GO" id="GO:0005634">
    <property type="term" value="C:nucleus"/>
    <property type="evidence" value="ECO:0007669"/>
    <property type="project" value="UniProtKB-SubCell"/>
</dbReference>
<dbReference type="GO" id="GO:1905168">
    <property type="term" value="P:positive regulation of double-strand break repair via homologous recombination"/>
    <property type="evidence" value="ECO:0007669"/>
    <property type="project" value="UniProtKB-ARBA"/>
</dbReference>
<dbReference type="SMART" id="SM00367">
    <property type="entry name" value="LRR_CC"/>
    <property type="match status" value="5"/>
</dbReference>
<dbReference type="EMBL" id="JAGXEW010000002">
    <property type="protein sequence ID" value="KAK1174650.1"/>
    <property type="molecule type" value="Genomic_DNA"/>
</dbReference>
<gene>
    <name evidence="18" type="primary">Skp2</name>
    <name evidence="18" type="ORF">AOXY_G2188</name>
</gene>
<keyword evidence="5" id="KW-0597">Phosphoprotein</keyword>
<evidence type="ECO:0000259" key="17">
    <source>
        <dbReference type="PROSITE" id="PS50181"/>
    </source>
</evidence>
<evidence type="ECO:0000256" key="15">
    <source>
        <dbReference type="ARBA" id="ARBA00081589"/>
    </source>
</evidence>
<evidence type="ECO:0000256" key="9">
    <source>
        <dbReference type="ARBA" id="ARBA00022843"/>
    </source>
</evidence>
<dbReference type="GO" id="GO:0016301">
    <property type="term" value="F:kinase activity"/>
    <property type="evidence" value="ECO:0007669"/>
    <property type="project" value="UniProtKB-KW"/>
</dbReference>
<evidence type="ECO:0000256" key="6">
    <source>
        <dbReference type="ARBA" id="ARBA00022614"/>
    </source>
</evidence>
<organism evidence="18 19">
    <name type="scientific">Acipenser oxyrinchus oxyrinchus</name>
    <dbReference type="NCBI Taxonomy" id="40147"/>
    <lineage>
        <taxon>Eukaryota</taxon>
        <taxon>Metazoa</taxon>
        <taxon>Chordata</taxon>
        <taxon>Craniata</taxon>
        <taxon>Vertebrata</taxon>
        <taxon>Euteleostomi</taxon>
        <taxon>Actinopterygii</taxon>
        <taxon>Chondrostei</taxon>
        <taxon>Acipenseriformes</taxon>
        <taxon>Acipenseridae</taxon>
        <taxon>Acipenser</taxon>
    </lineage>
</organism>
<dbReference type="GO" id="GO:0000082">
    <property type="term" value="P:G1/S transition of mitotic cell cycle"/>
    <property type="evidence" value="ECO:0007669"/>
    <property type="project" value="UniProtKB-ARBA"/>
</dbReference>
<evidence type="ECO:0000256" key="16">
    <source>
        <dbReference type="SAM" id="MobiDB-lite"/>
    </source>
</evidence>
<evidence type="ECO:0000313" key="19">
    <source>
        <dbReference type="Proteomes" id="UP001230051"/>
    </source>
</evidence>
<dbReference type="PROSITE" id="PS50181">
    <property type="entry name" value="FBOX"/>
    <property type="match status" value="1"/>
</dbReference>
<dbReference type="SMART" id="SM00256">
    <property type="entry name" value="FBOX"/>
    <property type="match status" value="1"/>
</dbReference>
<sequence>MFREGKHLQELPSSSGNLPKWTQLQETKKTHKVPFEDSCENECTPQDLIQSWSPPQKRPRICKGKENEDVPFVLARRPRKKRESEAVISWDSLPDELLLGIFHGLPLVDLLKVSRVCKRWHRLAFDESLWHSVDLTRKALLAPALSQVLTAGVVALRCPRTCIGKPSLKNIRSLHVQHMDLSSCTVSVAVLEDIIGRCFRLQDLSLEGLVLSDQILICLAQNPELQRLNMSGCSGFSAHSLGEMLHHCTRLEELNLSWCEFTSDHVKAVANNIPESITQLNLSGYRQNLHIADVEVLVARCPHITNLDLSDSVLLTSDSFQHFCKLPALRQLALSRCYQIHPAALVDFENFPSLKMLEVFGILQDTNLPILTKGLPHIKINSCYFTTIARPTVGSRKNRDIWGISCRLTYRAPFTA</sequence>
<evidence type="ECO:0000256" key="7">
    <source>
        <dbReference type="ARBA" id="ARBA00022737"/>
    </source>
</evidence>
<dbReference type="InterPro" id="IPR036047">
    <property type="entry name" value="F-box-like_dom_sf"/>
</dbReference>
<protein>
    <recommendedName>
        <fullName evidence="13">S-phase kinase-associated protein 2</fullName>
    </recommendedName>
    <alternativeName>
        <fullName evidence="15">Cyclin-A/CDK2-associated protein p45</fullName>
    </alternativeName>
    <alternativeName>
        <fullName evidence="14">F-box protein Skp2</fullName>
    </alternativeName>
</protein>
<dbReference type="InterPro" id="IPR006553">
    <property type="entry name" value="Leu-rich_rpt_Cys-con_subtyp"/>
</dbReference>
<accession>A0AAD8GI96</accession>
<proteinExistence type="predicted"/>
<dbReference type="SUPFAM" id="SSF81383">
    <property type="entry name" value="F-box domain"/>
    <property type="match status" value="1"/>
</dbReference>
<keyword evidence="7" id="KW-0677">Repeat</keyword>
<evidence type="ECO:0000256" key="8">
    <source>
        <dbReference type="ARBA" id="ARBA00022786"/>
    </source>
</evidence>
<dbReference type="Proteomes" id="UP001230051">
    <property type="component" value="Unassembled WGS sequence"/>
</dbReference>
<comment type="subcellular location">
    <subcellularLocation>
        <location evidence="2">Cytoplasm</location>
    </subcellularLocation>
    <subcellularLocation>
        <location evidence="1">Nucleus</location>
    </subcellularLocation>
</comment>
<evidence type="ECO:0000256" key="12">
    <source>
        <dbReference type="ARBA" id="ARBA00056227"/>
    </source>
</evidence>
<dbReference type="GO" id="GO:0031146">
    <property type="term" value="P:SCF-dependent proteasomal ubiquitin-dependent protein catabolic process"/>
    <property type="evidence" value="ECO:0007669"/>
    <property type="project" value="TreeGrafter"/>
</dbReference>
<dbReference type="SUPFAM" id="SSF52047">
    <property type="entry name" value="RNI-like"/>
    <property type="match status" value="1"/>
</dbReference>
<comment type="pathway">
    <text evidence="3">Protein modification; protein ubiquitination.</text>
</comment>
<dbReference type="GO" id="GO:0140767">
    <property type="term" value="F:enzyme-substrate adaptor activity"/>
    <property type="evidence" value="ECO:0007669"/>
    <property type="project" value="UniProtKB-ARBA"/>
</dbReference>
<feature type="compositionally biased region" description="Polar residues" evidence="16">
    <location>
        <begin position="11"/>
        <end position="20"/>
    </location>
</feature>
<keyword evidence="8" id="KW-0833">Ubl conjugation pathway</keyword>
<dbReference type="PANTHER" id="PTHR16134:SF32">
    <property type="entry name" value="S-PHASE KINASE-ASSOCIATED PROTEIN 2"/>
    <property type="match status" value="1"/>
</dbReference>
<dbReference type="Gene3D" id="3.80.10.10">
    <property type="entry name" value="Ribonuclease Inhibitor"/>
    <property type="match status" value="1"/>
</dbReference>
<evidence type="ECO:0000313" key="18">
    <source>
        <dbReference type="EMBL" id="KAK1174650.1"/>
    </source>
</evidence>
<dbReference type="AlphaFoldDB" id="A0AAD8GI96"/>
<evidence type="ECO:0000256" key="13">
    <source>
        <dbReference type="ARBA" id="ARBA00071634"/>
    </source>
</evidence>
<dbReference type="Pfam" id="PF12937">
    <property type="entry name" value="F-box-like"/>
    <property type="match status" value="1"/>
</dbReference>
<keyword evidence="18" id="KW-0418">Kinase</keyword>
<dbReference type="PANTHER" id="PTHR16134">
    <property type="entry name" value="F-BOX/TPR REPEAT PROTEIN POF3"/>
    <property type="match status" value="1"/>
</dbReference>
<dbReference type="GO" id="GO:0051726">
    <property type="term" value="P:regulation of cell cycle"/>
    <property type="evidence" value="ECO:0007669"/>
    <property type="project" value="TreeGrafter"/>
</dbReference>
<dbReference type="GO" id="GO:0005829">
    <property type="term" value="C:cytosol"/>
    <property type="evidence" value="ECO:0007669"/>
    <property type="project" value="TreeGrafter"/>
</dbReference>
<dbReference type="InterPro" id="IPR032675">
    <property type="entry name" value="LRR_dom_sf"/>
</dbReference>
<keyword evidence="10" id="KW-0007">Acetylation</keyword>
<dbReference type="FunFam" id="3.80.10.10:FF:000105">
    <property type="entry name" value="S-phase kinase-associated protein 2"/>
    <property type="match status" value="1"/>
</dbReference>